<sequence length="179" mass="20250">MPGSGKQPQHVQEQIQDLLKAGFDPTAIHKRLKVGRSSIYRMKRSLQQYGTAYAPPETNKKNGRPKVLTPEQELAIRDWLRVPGNSDRCLDDLVWYIHQHFNVVCSTTTVSKMKRKWLRVIEHSENNNHQLSDNTGAESQVPSDAPMSAGERGISNSVGTHRSVSQNRVEPTEAQLRLQ</sequence>
<gene>
    <name evidence="2" type="ORF">K431DRAFT_343475</name>
</gene>
<protein>
    <submittedName>
        <fullName evidence="2">Uncharacterized protein</fullName>
    </submittedName>
</protein>
<reference evidence="2" key="1">
    <citation type="journal article" date="2020" name="Stud. Mycol.">
        <title>101 Dothideomycetes genomes: a test case for predicting lifestyles and emergence of pathogens.</title>
        <authorList>
            <person name="Haridas S."/>
            <person name="Albert R."/>
            <person name="Binder M."/>
            <person name="Bloem J."/>
            <person name="Labutti K."/>
            <person name="Salamov A."/>
            <person name="Andreopoulos B."/>
            <person name="Baker S."/>
            <person name="Barry K."/>
            <person name="Bills G."/>
            <person name="Bluhm B."/>
            <person name="Cannon C."/>
            <person name="Castanera R."/>
            <person name="Culley D."/>
            <person name="Daum C."/>
            <person name="Ezra D."/>
            <person name="Gonzalez J."/>
            <person name="Henrissat B."/>
            <person name="Kuo A."/>
            <person name="Liang C."/>
            <person name="Lipzen A."/>
            <person name="Lutzoni F."/>
            <person name="Magnuson J."/>
            <person name="Mondo S."/>
            <person name="Nolan M."/>
            <person name="Ohm R."/>
            <person name="Pangilinan J."/>
            <person name="Park H.-J."/>
            <person name="Ramirez L."/>
            <person name="Alfaro M."/>
            <person name="Sun H."/>
            <person name="Tritt A."/>
            <person name="Yoshinaga Y."/>
            <person name="Zwiers L.-H."/>
            <person name="Turgeon B."/>
            <person name="Goodwin S."/>
            <person name="Spatafora J."/>
            <person name="Crous P."/>
            <person name="Grigoriev I."/>
        </authorList>
    </citation>
    <scope>NUCLEOTIDE SEQUENCE</scope>
    <source>
        <strain evidence="2">CBS 116435</strain>
    </source>
</reference>
<evidence type="ECO:0000313" key="3">
    <source>
        <dbReference type="Proteomes" id="UP000799441"/>
    </source>
</evidence>
<dbReference type="Gene3D" id="1.10.10.60">
    <property type="entry name" value="Homeodomain-like"/>
    <property type="match status" value="1"/>
</dbReference>
<evidence type="ECO:0000256" key="1">
    <source>
        <dbReference type="SAM" id="MobiDB-lite"/>
    </source>
</evidence>
<keyword evidence="3" id="KW-1185">Reference proteome</keyword>
<feature type="region of interest" description="Disordered" evidence="1">
    <location>
        <begin position="128"/>
        <end position="179"/>
    </location>
</feature>
<dbReference type="SUPFAM" id="SSF46689">
    <property type="entry name" value="Homeodomain-like"/>
    <property type="match status" value="1"/>
</dbReference>
<proteinExistence type="predicted"/>
<accession>A0A9P4UTS9</accession>
<feature type="compositionally biased region" description="Polar residues" evidence="1">
    <location>
        <begin position="128"/>
        <end position="142"/>
    </location>
</feature>
<dbReference type="EMBL" id="MU003769">
    <property type="protein sequence ID" value="KAF2725008.1"/>
    <property type="molecule type" value="Genomic_DNA"/>
</dbReference>
<dbReference type="AlphaFoldDB" id="A0A9P4UTS9"/>
<dbReference type="InterPro" id="IPR009057">
    <property type="entry name" value="Homeodomain-like_sf"/>
</dbReference>
<dbReference type="Proteomes" id="UP000799441">
    <property type="component" value="Unassembled WGS sequence"/>
</dbReference>
<dbReference type="OrthoDB" id="3647574at2759"/>
<organism evidence="2 3">
    <name type="scientific">Polychaeton citri CBS 116435</name>
    <dbReference type="NCBI Taxonomy" id="1314669"/>
    <lineage>
        <taxon>Eukaryota</taxon>
        <taxon>Fungi</taxon>
        <taxon>Dikarya</taxon>
        <taxon>Ascomycota</taxon>
        <taxon>Pezizomycotina</taxon>
        <taxon>Dothideomycetes</taxon>
        <taxon>Dothideomycetidae</taxon>
        <taxon>Capnodiales</taxon>
        <taxon>Capnodiaceae</taxon>
        <taxon>Polychaeton</taxon>
    </lineage>
</organism>
<name>A0A9P4UTS9_9PEZI</name>
<evidence type="ECO:0000313" key="2">
    <source>
        <dbReference type="EMBL" id="KAF2725008.1"/>
    </source>
</evidence>
<feature type="compositionally biased region" description="Polar residues" evidence="1">
    <location>
        <begin position="154"/>
        <end position="169"/>
    </location>
</feature>
<comment type="caution">
    <text evidence="2">The sequence shown here is derived from an EMBL/GenBank/DDBJ whole genome shotgun (WGS) entry which is preliminary data.</text>
</comment>